<name>A0A437S600_9FIRM</name>
<keyword evidence="2" id="KW-0812">Transmembrane</keyword>
<feature type="transmembrane region" description="Helical" evidence="2">
    <location>
        <begin position="436"/>
        <end position="456"/>
    </location>
</feature>
<keyword evidence="2" id="KW-1133">Transmembrane helix</keyword>
<evidence type="ECO:0000313" key="4">
    <source>
        <dbReference type="Proteomes" id="UP000288812"/>
    </source>
</evidence>
<protein>
    <submittedName>
        <fullName evidence="3">Uncharacterized protein</fullName>
    </submittedName>
</protein>
<evidence type="ECO:0000256" key="2">
    <source>
        <dbReference type="SAM" id="Phobius"/>
    </source>
</evidence>
<evidence type="ECO:0000256" key="1">
    <source>
        <dbReference type="SAM" id="MobiDB-lite"/>
    </source>
</evidence>
<feature type="compositionally biased region" description="Polar residues" evidence="1">
    <location>
        <begin position="354"/>
        <end position="371"/>
    </location>
</feature>
<evidence type="ECO:0000313" key="3">
    <source>
        <dbReference type="EMBL" id="RVU54424.1"/>
    </source>
</evidence>
<keyword evidence="2" id="KW-0472">Membrane</keyword>
<reference evidence="3 4" key="1">
    <citation type="submission" date="2018-11" db="EMBL/GenBank/DDBJ databases">
        <title>Genome sequencing and assembly of Anaerosphaera sp. nov., GS7-6-2.</title>
        <authorList>
            <person name="Rettenmaier R."/>
            <person name="Liebl W."/>
            <person name="Zverlov V."/>
        </authorList>
    </citation>
    <scope>NUCLEOTIDE SEQUENCE [LARGE SCALE GENOMIC DNA]</scope>
    <source>
        <strain evidence="3 4">GS7-6-2</strain>
    </source>
</reference>
<dbReference type="AlphaFoldDB" id="A0A437S600"/>
<dbReference type="EMBL" id="RLIH01000010">
    <property type="protein sequence ID" value="RVU54424.1"/>
    <property type="molecule type" value="Genomic_DNA"/>
</dbReference>
<feature type="compositionally biased region" description="Basic and acidic residues" evidence="1">
    <location>
        <begin position="344"/>
        <end position="353"/>
    </location>
</feature>
<organism evidence="3 4">
    <name type="scientific">Anaerosphaera multitolerans</name>
    <dbReference type="NCBI Taxonomy" id="2487351"/>
    <lineage>
        <taxon>Bacteria</taxon>
        <taxon>Bacillati</taxon>
        <taxon>Bacillota</taxon>
        <taxon>Tissierellia</taxon>
        <taxon>Tissierellales</taxon>
        <taxon>Peptoniphilaceae</taxon>
        <taxon>Anaerosphaera</taxon>
    </lineage>
</organism>
<dbReference type="OrthoDB" id="9806398at2"/>
<feature type="compositionally biased region" description="Basic and acidic residues" evidence="1">
    <location>
        <begin position="397"/>
        <end position="406"/>
    </location>
</feature>
<comment type="caution">
    <text evidence="3">The sequence shown here is derived from an EMBL/GenBank/DDBJ whole genome shotgun (WGS) entry which is preliminary data.</text>
</comment>
<dbReference type="Gene3D" id="2.60.40.1850">
    <property type="match status" value="1"/>
</dbReference>
<dbReference type="Proteomes" id="UP000288812">
    <property type="component" value="Unassembled WGS sequence"/>
</dbReference>
<proteinExistence type="predicted"/>
<feature type="region of interest" description="Disordered" evidence="1">
    <location>
        <begin position="340"/>
        <end position="409"/>
    </location>
</feature>
<dbReference type="InterPro" id="IPR037250">
    <property type="entry name" value="NEAT_dom_sf"/>
</dbReference>
<dbReference type="RefSeq" id="WP_127724806.1">
    <property type="nucleotide sequence ID" value="NZ_RLIH01000010.1"/>
</dbReference>
<gene>
    <name evidence="3" type="ORF">EF514_07465</name>
</gene>
<accession>A0A437S600</accession>
<sequence>MKSFLNLICFILALVLPLNMVVAIEMDVNEIKEVEKELDSINNHNPIILEEGFYELPVNLWHAIEDKASMGNKAMKHLANIEVKDKDVTLYIGSDKMTISNLTASLINLYYDDGEKFVKSTPHSFELEVSKEDEKRPEVFTLPLKYMDEYLRVMVDPKVEPMGDDPIEARLKFEFDKIKKISEDEAVLISKAKNGEKRKLFDPKESIKKSNKGVTIEADSGIFDKDFTFYANKMTGKDLKVVQSRFGDLDMVTSYELEALGELSEIPYNSSGKINNLREKFIPKGFVNITLPIKKGQKDFTLYAIEEEIQEIQYNLKDDEINFNYDKFVPFAMVEKAENTTGGQKKEITDTGSERNSTTKAILSTSVNGKSNPPKVNKINDTSKIEPQSRNFSPAKVKSENNKKDNLGNMQNIVDKDKQEDTLHLCENEIIKENKVIIIISLFGIVGIVFGSLYIIRKYLKVLLEEMEIKEELNRKEKII</sequence>
<feature type="compositionally biased region" description="Polar residues" evidence="1">
    <location>
        <begin position="379"/>
        <end position="392"/>
    </location>
</feature>
<keyword evidence="4" id="KW-1185">Reference proteome</keyword>